<evidence type="ECO:0000256" key="7">
    <source>
        <dbReference type="ARBA" id="ARBA00023237"/>
    </source>
</evidence>
<keyword evidence="11" id="KW-1185">Reference proteome</keyword>
<gene>
    <name evidence="10" type="ORF">AW08_02110</name>
</gene>
<accession>A0A011NRV7</accession>
<dbReference type="InterPro" id="IPR051906">
    <property type="entry name" value="TolC-like"/>
</dbReference>
<keyword evidence="8" id="KW-0175">Coiled coil</keyword>
<evidence type="ECO:0000313" key="11">
    <source>
        <dbReference type="Proteomes" id="UP000020218"/>
    </source>
</evidence>
<feature type="chain" id="PRO_5001461412" evidence="9">
    <location>
        <begin position="29"/>
        <end position="422"/>
    </location>
</feature>
<dbReference type="SUPFAM" id="SSF56954">
    <property type="entry name" value="Outer membrane efflux proteins (OEP)"/>
    <property type="match status" value="1"/>
</dbReference>
<dbReference type="PATRIC" id="fig|1454001.3.peg.2156"/>
<dbReference type="GO" id="GO:0009279">
    <property type="term" value="C:cell outer membrane"/>
    <property type="evidence" value="ECO:0007669"/>
    <property type="project" value="UniProtKB-SubCell"/>
</dbReference>
<dbReference type="Pfam" id="PF02321">
    <property type="entry name" value="OEP"/>
    <property type="match status" value="1"/>
</dbReference>
<dbReference type="GO" id="GO:1990281">
    <property type="term" value="C:efflux pump complex"/>
    <property type="evidence" value="ECO:0007669"/>
    <property type="project" value="TreeGrafter"/>
</dbReference>
<comment type="similarity">
    <text evidence="2">Belongs to the outer membrane factor (OMF) (TC 1.B.17) family.</text>
</comment>
<evidence type="ECO:0000256" key="6">
    <source>
        <dbReference type="ARBA" id="ARBA00023136"/>
    </source>
</evidence>
<evidence type="ECO:0000256" key="3">
    <source>
        <dbReference type="ARBA" id="ARBA00022448"/>
    </source>
</evidence>
<keyword evidence="3" id="KW-0813">Transport</keyword>
<evidence type="ECO:0000256" key="9">
    <source>
        <dbReference type="SAM" id="SignalP"/>
    </source>
</evidence>
<protein>
    <submittedName>
        <fullName evidence="10">Type I secretion outer membrane protein, TolC family</fullName>
    </submittedName>
</protein>
<feature type="coiled-coil region" evidence="8">
    <location>
        <begin position="333"/>
        <end position="360"/>
    </location>
</feature>
<dbReference type="GO" id="GO:0015562">
    <property type="term" value="F:efflux transmembrane transporter activity"/>
    <property type="evidence" value="ECO:0007669"/>
    <property type="project" value="InterPro"/>
</dbReference>
<evidence type="ECO:0000313" key="10">
    <source>
        <dbReference type="EMBL" id="EXI67275.1"/>
    </source>
</evidence>
<evidence type="ECO:0000256" key="8">
    <source>
        <dbReference type="SAM" id="Coils"/>
    </source>
</evidence>
<dbReference type="STRING" id="1454001.AW08_02110"/>
<keyword evidence="5" id="KW-0812">Transmembrane</keyword>
<name>A0A011NRV7_9PROT</name>
<dbReference type="GO" id="GO:0015288">
    <property type="term" value="F:porin activity"/>
    <property type="evidence" value="ECO:0007669"/>
    <property type="project" value="TreeGrafter"/>
</dbReference>
<dbReference type="AlphaFoldDB" id="A0A011NRV7"/>
<comment type="subcellular location">
    <subcellularLocation>
        <location evidence="1">Cell outer membrane</location>
    </subcellularLocation>
</comment>
<keyword evidence="6" id="KW-0472">Membrane</keyword>
<evidence type="ECO:0000256" key="5">
    <source>
        <dbReference type="ARBA" id="ARBA00022692"/>
    </source>
</evidence>
<organism evidence="10 11">
    <name type="scientific">Candidatus Accumulibacter adjunctus</name>
    <dbReference type="NCBI Taxonomy" id="1454001"/>
    <lineage>
        <taxon>Bacteria</taxon>
        <taxon>Pseudomonadati</taxon>
        <taxon>Pseudomonadota</taxon>
        <taxon>Betaproteobacteria</taxon>
        <taxon>Candidatus Accumulibacter</taxon>
    </lineage>
</organism>
<dbReference type="Proteomes" id="UP000020218">
    <property type="component" value="Unassembled WGS sequence"/>
</dbReference>
<feature type="signal peptide" evidence="9">
    <location>
        <begin position="1"/>
        <end position="28"/>
    </location>
</feature>
<dbReference type="PANTHER" id="PTHR30026:SF23">
    <property type="entry name" value="TO APRF-PUTATIVE OUTER MEMBRANE EFFLUX PROTEIN OR SECRETED ALKALINE PHOSPHATASE-RELATED"/>
    <property type="match status" value="1"/>
</dbReference>
<comment type="caution">
    <text evidence="10">The sequence shown here is derived from an EMBL/GenBank/DDBJ whole genome shotgun (WGS) entry which is preliminary data.</text>
</comment>
<reference evidence="10" key="1">
    <citation type="submission" date="2014-02" db="EMBL/GenBank/DDBJ databases">
        <title>Expanding our view of genomic diversity in Candidatus Accumulibacter clades.</title>
        <authorList>
            <person name="Skennerton C.T."/>
            <person name="Barr J.J."/>
            <person name="Slater F.R."/>
            <person name="Bond P.L."/>
            <person name="Tyson G.W."/>
        </authorList>
    </citation>
    <scope>NUCLEOTIDE SEQUENCE [LARGE SCALE GENOMIC DNA]</scope>
</reference>
<dbReference type="EMBL" id="JFAX01000011">
    <property type="protein sequence ID" value="EXI67275.1"/>
    <property type="molecule type" value="Genomic_DNA"/>
</dbReference>
<proteinExistence type="inferred from homology"/>
<evidence type="ECO:0000256" key="1">
    <source>
        <dbReference type="ARBA" id="ARBA00004442"/>
    </source>
</evidence>
<evidence type="ECO:0000256" key="2">
    <source>
        <dbReference type="ARBA" id="ARBA00007613"/>
    </source>
</evidence>
<evidence type="ECO:0000256" key="4">
    <source>
        <dbReference type="ARBA" id="ARBA00022452"/>
    </source>
</evidence>
<dbReference type="InterPro" id="IPR003423">
    <property type="entry name" value="OMP_efflux"/>
</dbReference>
<dbReference type="PANTHER" id="PTHR30026">
    <property type="entry name" value="OUTER MEMBRANE PROTEIN TOLC"/>
    <property type="match status" value="1"/>
</dbReference>
<sequence length="422" mass="45956">MHSSSCITRLLSLALLALSPWAATPARAESAAVDARSATLRQAYDTAWARQPEALSVDLRRDAAEARSRQAEAWTVEPPSIEMGAKSDRVLKNDGDREYEAGLILPLWLPGERGRSGAVAEAEAKVVDSRVAAARLRTAAAVRDAWWTWQRLLGERNLTQSRLVSARRLAEDVGRRVRAGDLALADRHQAEGAAAAAEVALAESDSQLARAAQQLRAVTGLLPAPAASERPENLPPLPSDFTALDATHPAAVELFDRAELARRVADLASVQTRNNPELLLATTRQRGAFGEPWQQTVTLGVRIPFGSENRNRARVGQARAEAIETETQLRLERDRLAADLEAARIQVESARLQLAAAEKRAGLARESRGFFEKSFRLGETDLPTRLRIEIEAVEAERQASRARIDLAAAISSLRQALGLLPE</sequence>
<keyword evidence="4" id="KW-1134">Transmembrane beta strand</keyword>
<dbReference type="Gene3D" id="1.20.1600.10">
    <property type="entry name" value="Outer membrane efflux proteins (OEP)"/>
    <property type="match status" value="1"/>
</dbReference>
<keyword evidence="7" id="KW-0998">Cell outer membrane</keyword>
<keyword evidence="9" id="KW-0732">Signal</keyword>